<protein>
    <submittedName>
        <fullName evidence="2">Uncharacterized protein</fullName>
    </submittedName>
</protein>
<dbReference type="RefSeq" id="WP_158206113.1">
    <property type="nucleotide sequence ID" value="NZ_WSZK01000036.1"/>
</dbReference>
<dbReference type="AlphaFoldDB" id="A0A6B0GSX6"/>
<evidence type="ECO:0000313" key="3">
    <source>
        <dbReference type="Proteomes" id="UP000451471"/>
    </source>
</evidence>
<keyword evidence="3" id="KW-1185">Reference proteome</keyword>
<dbReference type="Proteomes" id="UP000451471">
    <property type="component" value="Unassembled WGS sequence"/>
</dbReference>
<comment type="caution">
    <text evidence="2">The sequence shown here is derived from an EMBL/GenBank/DDBJ whole genome shotgun (WGS) entry which is preliminary data.</text>
</comment>
<dbReference type="EMBL" id="WSZK01000036">
    <property type="protein sequence ID" value="MWG36457.1"/>
    <property type="molecule type" value="Genomic_DNA"/>
</dbReference>
<organism evidence="2 3">
    <name type="scientific">Halomarina oriensis</name>
    <dbReference type="NCBI Taxonomy" id="671145"/>
    <lineage>
        <taxon>Archaea</taxon>
        <taxon>Methanobacteriati</taxon>
        <taxon>Methanobacteriota</taxon>
        <taxon>Stenosarchaea group</taxon>
        <taxon>Halobacteria</taxon>
        <taxon>Halobacteriales</taxon>
        <taxon>Natronomonadaceae</taxon>
        <taxon>Halomarina</taxon>
    </lineage>
</organism>
<proteinExistence type="predicted"/>
<evidence type="ECO:0000313" key="2">
    <source>
        <dbReference type="EMBL" id="MWG36457.1"/>
    </source>
</evidence>
<gene>
    <name evidence="2" type="ORF">GQS65_18535</name>
</gene>
<reference evidence="2 3" key="1">
    <citation type="submission" date="2019-12" db="EMBL/GenBank/DDBJ databases">
        <title>Halocatena pleomorpha gen. nov. sp. nov., an extremely halophilic archaeon of family Halobacteriaceae isolated from saltpan soil.</title>
        <authorList>
            <person name="Pal Y."/>
            <person name="Verma A."/>
            <person name="Krishnamurthi S."/>
            <person name="Kumar P."/>
        </authorList>
    </citation>
    <scope>NUCLEOTIDE SEQUENCE [LARGE SCALE GENOMIC DNA]</scope>
    <source>
        <strain evidence="2 3">JCM 16495</strain>
    </source>
</reference>
<name>A0A6B0GSX6_9EURY</name>
<feature type="compositionally biased region" description="Basic and acidic residues" evidence="1">
    <location>
        <begin position="25"/>
        <end position="49"/>
    </location>
</feature>
<evidence type="ECO:0000256" key="1">
    <source>
        <dbReference type="SAM" id="MobiDB-lite"/>
    </source>
</evidence>
<feature type="region of interest" description="Disordered" evidence="1">
    <location>
        <begin position="23"/>
        <end position="56"/>
    </location>
</feature>
<sequence>MYGFGEVREWSDWKKRETWVAVRAKRADDARQQAKSEAKGHGSKMKADPDSLSSNQ</sequence>
<accession>A0A6B0GSX6</accession>